<evidence type="ECO:0000256" key="3">
    <source>
        <dbReference type="ARBA" id="ARBA00022448"/>
    </source>
</evidence>
<dbReference type="Gene3D" id="3.40.50.2060">
    <property type="match status" value="1"/>
</dbReference>
<dbReference type="GO" id="GO:0012505">
    <property type="term" value="C:endomembrane system"/>
    <property type="evidence" value="ECO:0007669"/>
    <property type="project" value="UniProtKB-SubCell"/>
</dbReference>
<comment type="similarity">
    <text evidence="2">Belongs to the STXBP/unc-18/SEC1 family.</text>
</comment>
<evidence type="ECO:0000313" key="7">
    <source>
        <dbReference type="EMBL" id="TGZ82200.1"/>
    </source>
</evidence>
<dbReference type="PIRSF" id="PIRSF005715">
    <property type="entry name" value="VPS45_Sec1"/>
    <property type="match status" value="1"/>
</dbReference>
<keyword evidence="5" id="KW-0472">Membrane</keyword>
<organism evidence="7 8">
    <name type="scientific">Ascodesmis nigricans</name>
    <dbReference type="NCBI Taxonomy" id="341454"/>
    <lineage>
        <taxon>Eukaryota</taxon>
        <taxon>Fungi</taxon>
        <taxon>Dikarya</taxon>
        <taxon>Ascomycota</taxon>
        <taxon>Pezizomycotina</taxon>
        <taxon>Pezizomycetes</taxon>
        <taxon>Pezizales</taxon>
        <taxon>Ascodesmidaceae</taxon>
        <taxon>Ascodesmis</taxon>
    </lineage>
</organism>
<dbReference type="STRING" id="341454.A0A4S2MZJ6"/>
<comment type="subcellular location">
    <subcellularLocation>
        <location evidence="1">Endomembrane system</location>
        <topology evidence="1">Peripheral membrane protein</topology>
    </subcellularLocation>
</comment>
<evidence type="ECO:0000313" key="8">
    <source>
        <dbReference type="Proteomes" id="UP000298138"/>
    </source>
</evidence>
<evidence type="ECO:0000256" key="2">
    <source>
        <dbReference type="ARBA" id="ARBA00009884"/>
    </source>
</evidence>
<dbReference type="InterPro" id="IPR043127">
    <property type="entry name" value="Sec-1-like_dom3a"/>
</dbReference>
<dbReference type="Gene3D" id="1.25.40.60">
    <property type="match status" value="1"/>
</dbReference>
<dbReference type="Gene3D" id="3.90.830.10">
    <property type="entry name" value="Syntaxin Binding Protein 1, Chain A, domain 2"/>
    <property type="match status" value="1"/>
</dbReference>
<dbReference type="FunCoup" id="A0A4S2MZJ6">
    <property type="interactions" value="843"/>
</dbReference>
<dbReference type="Gene3D" id="3.40.50.1910">
    <property type="match status" value="1"/>
</dbReference>
<protein>
    <recommendedName>
        <fullName evidence="6">Vacuolar protein sorting-associated protein 45</fullName>
    </recommendedName>
</protein>
<name>A0A4S2MZJ6_9PEZI</name>
<dbReference type="GO" id="GO:0031410">
    <property type="term" value="C:cytoplasmic vesicle"/>
    <property type="evidence" value="ECO:0007669"/>
    <property type="project" value="UniProtKB-ARBA"/>
</dbReference>
<evidence type="ECO:0000256" key="4">
    <source>
        <dbReference type="ARBA" id="ARBA00022927"/>
    </source>
</evidence>
<keyword evidence="4" id="KW-0653">Protein transport</keyword>
<dbReference type="InterPro" id="IPR043154">
    <property type="entry name" value="Sec-1-like_dom1"/>
</dbReference>
<keyword evidence="8" id="KW-1185">Reference proteome</keyword>
<reference evidence="7 8" key="1">
    <citation type="submission" date="2019-04" db="EMBL/GenBank/DDBJ databases">
        <title>Comparative genomics and transcriptomics to analyze fruiting body development in filamentous ascomycetes.</title>
        <authorList>
            <consortium name="DOE Joint Genome Institute"/>
            <person name="Lutkenhaus R."/>
            <person name="Traeger S."/>
            <person name="Breuer J."/>
            <person name="Kuo A."/>
            <person name="Lipzen A."/>
            <person name="Pangilinan J."/>
            <person name="Dilworth D."/>
            <person name="Sandor L."/>
            <person name="Poggeler S."/>
            <person name="Barry K."/>
            <person name="Grigoriev I.V."/>
            <person name="Nowrousian M."/>
        </authorList>
    </citation>
    <scope>NUCLEOTIDE SEQUENCE [LARGE SCALE GENOMIC DNA]</scope>
    <source>
        <strain evidence="7 8">CBS 389.68</strain>
    </source>
</reference>
<sequence length="580" mass="65261">MDVFAAINNYVTKMISPGGAAGPAGKMKILLLDSETVTIVSSSVTQSKLLSQEIYLIDRLDNADREKMRHLRCLCFIRPTPEAIQLLVDELRDPKYGEYHIYFSNIVKKSSLERLAEADDHEVVRVVQEYFADYLTVNPDLFSISGPSMRRVWAPSPDMWSADALLRSTEGLLALMLSLKKKPLIRYERNSLLARKLGTELVYQMKNEEQLFDFGRQADTPPILLILDRRNDPVTPLLTQWTYQAMVHELLGVTNGRVDMSGVPDVRPELKEIVLSQDQDPFFKKNMYLNFGDLGGSIKDYVDQYQTKTKSNMNIESISDMKRFVEEYPEFRRLSGNVSKHVTLVGELSRRVEKDNLLEVSELEQSLACNDSHAADLKMLQRLLQSPIPSSNKVRLVALYALRYHPHPQNALPVLYDLLTVHNVPQLQIQSIKNLLHFTRSLKPQEQLFESDSIFSRARSGFKGLKGVENVYTQHSPRLEQTIAALAKGRLKEQTHPFVEGGGVTREKPQDVVVFIVGGVTLEEAKSVAQINASTPGLRVVLGGTGVLNSAMFLEQVDDVVGTWPVAEGATPAERLAARR</sequence>
<dbReference type="InParanoid" id="A0A4S2MZJ6"/>
<dbReference type="GO" id="GO:0016192">
    <property type="term" value="P:vesicle-mediated transport"/>
    <property type="evidence" value="ECO:0007669"/>
    <property type="project" value="InterPro"/>
</dbReference>
<gene>
    <name evidence="7" type="ORF">EX30DRAFT_358523</name>
</gene>
<dbReference type="Proteomes" id="UP000298138">
    <property type="component" value="Unassembled WGS sequence"/>
</dbReference>
<dbReference type="PANTHER" id="PTHR11679">
    <property type="entry name" value="VESICLE PROTEIN SORTING-ASSOCIATED"/>
    <property type="match status" value="1"/>
</dbReference>
<proteinExistence type="inferred from homology"/>
<dbReference type="InterPro" id="IPR027482">
    <property type="entry name" value="Sec1-like_dom2"/>
</dbReference>
<evidence type="ECO:0000256" key="6">
    <source>
        <dbReference type="ARBA" id="ARBA00073001"/>
    </source>
</evidence>
<dbReference type="SUPFAM" id="SSF56815">
    <property type="entry name" value="Sec1/munc18-like (SM) proteins"/>
    <property type="match status" value="1"/>
</dbReference>
<dbReference type="AlphaFoldDB" id="A0A4S2MZJ6"/>
<dbReference type="FunFam" id="3.90.830.10:FF:000002">
    <property type="entry name" value="Vacuolar protein sorting-associated protein 45"/>
    <property type="match status" value="1"/>
</dbReference>
<keyword evidence="3" id="KW-0813">Transport</keyword>
<evidence type="ECO:0000256" key="1">
    <source>
        <dbReference type="ARBA" id="ARBA00004184"/>
    </source>
</evidence>
<accession>A0A4S2MZJ6</accession>
<dbReference type="EMBL" id="ML220116">
    <property type="protein sequence ID" value="TGZ82200.1"/>
    <property type="molecule type" value="Genomic_DNA"/>
</dbReference>
<dbReference type="InterPro" id="IPR001619">
    <property type="entry name" value="Sec1-like"/>
</dbReference>
<dbReference type="Pfam" id="PF00995">
    <property type="entry name" value="Sec1"/>
    <property type="match status" value="1"/>
</dbReference>
<dbReference type="OrthoDB" id="10266265at2759"/>
<dbReference type="GO" id="GO:0015031">
    <property type="term" value="P:protein transport"/>
    <property type="evidence" value="ECO:0007669"/>
    <property type="project" value="UniProtKB-KW"/>
</dbReference>
<evidence type="ECO:0000256" key="5">
    <source>
        <dbReference type="ARBA" id="ARBA00023136"/>
    </source>
</evidence>
<dbReference type="InterPro" id="IPR036045">
    <property type="entry name" value="Sec1-like_sf"/>
</dbReference>